<dbReference type="Gramene" id="Pp3c12_12000V3.4">
    <property type="protein sequence ID" value="Pp3c12_12000V3.4"/>
    <property type="gene ID" value="Pp3c12_12000"/>
</dbReference>
<dbReference type="PANTHER" id="PTHR24148">
    <property type="entry name" value="ANKYRIN REPEAT DOMAIN-CONTAINING PROTEIN 39 HOMOLOG-RELATED"/>
    <property type="match status" value="1"/>
</dbReference>
<name>A0A2K1JQG6_PHYPA</name>
<reference evidence="4" key="3">
    <citation type="submission" date="2020-12" db="UniProtKB">
        <authorList>
            <consortium name="EnsemblPlants"/>
        </authorList>
    </citation>
    <scope>IDENTIFICATION</scope>
</reference>
<proteinExistence type="predicted"/>
<dbReference type="Pfam" id="PF06985">
    <property type="entry name" value="HET"/>
    <property type="match status" value="1"/>
</dbReference>
<dbReference type="PaxDb" id="3218-PP1S352_30V6.1"/>
<dbReference type="EnsemblPlants" id="Pp3c12_12000V3.4">
    <property type="protein sequence ID" value="Pp3c12_12000V3.4"/>
    <property type="gene ID" value="Pp3c12_12000"/>
</dbReference>
<protein>
    <recommendedName>
        <fullName evidence="2">Heterokaryon incompatibility domain-containing protein</fullName>
    </recommendedName>
</protein>
<feature type="domain" description="Heterokaryon incompatibility" evidence="2">
    <location>
        <begin position="65"/>
        <end position="205"/>
    </location>
</feature>
<dbReference type="GeneID" id="112289764"/>
<evidence type="ECO:0000313" key="5">
    <source>
        <dbReference type="Proteomes" id="UP000006727"/>
    </source>
</evidence>
<dbReference type="EMBL" id="ABEU02000012">
    <property type="protein sequence ID" value="PNR43783.1"/>
    <property type="molecule type" value="Genomic_DNA"/>
</dbReference>
<evidence type="ECO:0000313" key="4">
    <source>
        <dbReference type="EnsemblPlants" id="Pp3c12_12000V3.1"/>
    </source>
</evidence>
<evidence type="ECO:0000313" key="3">
    <source>
        <dbReference type="EMBL" id="PNR43783.1"/>
    </source>
</evidence>
<dbReference type="KEGG" id="ppp:112289764"/>
<dbReference type="Proteomes" id="UP000006727">
    <property type="component" value="Chromosome 12"/>
</dbReference>
<feature type="region of interest" description="Disordered" evidence="1">
    <location>
        <begin position="1"/>
        <end position="22"/>
    </location>
</feature>
<evidence type="ECO:0000259" key="2">
    <source>
        <dbReference type="Pfam" id="PF06985"/>
    </source>
</evidence>
<dbReference type="AlphaFoldDB" id="A0A2K1JQG6"/>
<organism evidence="3">
    <name type="scientific">Physcomitrium patens</name>
    <name type="common">Spreading-leaved earth moss</name>
    <name type="synonym">Physcomitrella patens</name>
    <dbReference type="NCBI Taxonomy" id="3218"/>
    <lineage>
        <taxon>Eukaryota</taxon>
        <taxon>Viridiplantae</taxon>
        <taxon>Streptophyta</taxon>
        <taxon>Embryophyta</taxon>
        <taxon>Bryophyta</taxon>
        <taxon>Bryophytina</taxon>
        <taxon>Bryopsida</taxon>
        <taxon>Funariidae</taxon>
        <taxon>Funariales</taxon>
        <taxon>Funariaceae</taxon>
        <taxon>Physcomitrium</taxon>
    </lineage>
</organism>
<dbReference type="InterPro" id="IPR052895">
    <property type="entry name" value="HetReg/Transcr_Mod"/>
</dbReference>
<dbReference type="Gramene" id="Pp3c12_12000V3.1">
    <property type="protein sequence ID" value="Pp3c12_12000V3.1"/>
    <property type="gene ID" value="Pp3c12_12000"/>
</dbReference>
<keyword evidence="5" id="KW-1185">Reference proteome</keyword>
<dbReference type="PANTHER" id="PTHR24148:SF73">
    <property type="entry name" value="HET DOMAIN PROTEIN (AFU_ORTHOLOGUE AFUA_8G01020)"/>
    <property type="match status" value="1"/>
</dbReference>
<dbReference type="OrthoDB" id="194358at2759"/>
<evidence type="ECO:0000256" key="1">
    <source>
        <dbReference type="SAM" id="MobiDB-lite"/>
    </source>
</evidence>
<sequence>MSLEDRAGVAARHRKRQRSNRLCSSERVSPDMIRFEFGKLGKRRVLTTSGNGELVIRPLGPKEPYVAISHIWGGNTNTIKGIKWKVATWMSLERCKALVKSYDCVWIDSLCIDQVHGEDKHAQIKNMHKIYEDAEYVAVVLTGDYGRQLTSLRRLTELLIDLKSLGRECTSSRHCTYLKTMEGIEEAAVVVNEMQWFKRVWTLQEAIVPAFLTFVGFDQDGKLKRDVTTMDEIREFIHAFDLVCDVGTEYWAGSLTHPCTLSVIDCLGVCQKVRDIVNLMTPINLNWYKDTKRLKERRRCLEYTAYRVFKQLHKRDCKFIHDRVYGVCALLGIKISRVDYKREYEDVFIEAVKKLVERGVCALPLRPQLVHGNTWLPSLKDVDLKDAWKLVKSTCAMNEEEDSYHNLVCEGDRVYATGGLVQMVNPFKLRTSMETIGKILQDFVEAVHVEKDFDPVGSIQDPALLTITCVVLWMFRNRGNDAEVTTRDVDTVILSVYNNKKSADEVESSKDKNRCNILEEFGIAASDIKWHLDTQKLTTSQVVANILEACALVPLEDNSAHKIASLVDRDAILVVKKKLGFVLCSVPSSVQSSYDTYGFFYKSSLGVRVREISCNVLVLNGDDVWDNYGDALCWYIGRVRNICKRRICVGTIH</sequence>
<dbReference type="RefSeq" id="XP_024391072.1">
    <property type="nucleotide sequence ID" value="XM_024535304.2"/>
</dbReference>
<reference evidence="3 5" key="1">
    <citation type="journal article" date="2008" name="Science">
        <title>The Physcomitrella genome reveals evolutionary insights into the conquest of land by plants.</title>
        <authorList>
            <person name="Rensing S."/>
            <person name="Lang D."/>
            <person name="Zimmer A."/>
            <person name="Terry A."/>
            <person name="Salamov A."/>
            <person name="Shapiro H."/>
            <person name="Nishiyama T."/>
            <person name="Perroud P.-F."/>
            <person name="Lindquist E."/>
            <person name="Kamisugi Y."/>
            <person name="Tanahashi T."/>
            <person name="Sakakibara K."/>
            <person name="Fujita T."/>
            <person name="Oishi K."/>
            <person name="Shin-I T."/>
            <person name="Kuroki Y."/>
            <person name="Toyoda A."/>
            <person name="Suzuki Y."/>
            <person name="Hashimoto A."/>
            <person name="Yamaguchi K."/>
            <person name="Sugano A."/>
            <person name="Kohara Y."/>
            <person name="Fujiyama A."/>
            <person name="Anterola A."/>
            <person name="Aoki S."/>
            <person name="Ashton N."/>
            <person name="Barbazuk W.B."/>
            <person name="Barker E."/>
            <person name="Bennetzen J."/>
            <person name="Bezanilla M."/>
            <person name="Blankenship R."/>
            <person name="Cho S.H."/>
            <person name="Dutcher S."/>
            <person name="Estelle M."/>
            <person name="Fawcett J.A."/>
            <person name="Gundlach H."/>
            <person name="Hanada K."/>
            <person name="Heyl A."/>
            <person name="Hicks K.A."/>
            <person name="Hugh J."/>
            <person name="Lohr M."/>
            <person name="Mayer K."/>
            <person name="Melkozernov A."/>
            <person name="Murata T."/>
            <person name="Nelson D."/>
            <person name="Pils B."/>
            <person name="Prigge M."/>
            <person name="Reiss B."/>
            <person name="Renner T."/>
            <person name="Rombauts S."/>
            <person name="Rushton P."/>
            <person name="Sanderfoot A."/>
            <person name="Schween G."/>
            <person name="Shiu S.-H."/>
            <person name="Stueber K."/>
            <person name="Theodoulou F.L."/>
            <person name="Tu H."/>
            <person name="Van de Peer Y."/>
            <person name="Verrier P.J."/>
            <person name="Waters E."/>
            <person name="Wood A."/>
            <person name="Yang L."/>
            <person name="Cove D."/>
            <person name="Cuming A."/>
            <person name="Hasebe M."/>
            <person name="Lucas S."/>
            <person name="Mishler D.B."/>
            <person name="Reski R."/>
            <person name="Grigoriev I."/>
            <person name="Quatrano R.S."/>
            <person name="Boore J.L."/>
        </authorList>
    </citation>
    <scope>NUCLEOTIDE SEQUENCE [LARGE SCALE GENOMIC DNA]</scope>
    <source>
        <strain evidence="4 5">cv. Gransden 2004</strain>
    </source>
</reference>
<accession>A0A2K1JQG6</accession>
<dbReference type="EnsemblPlants" id="Pp3c12_12000V3.1">
    <property type="protein sequence ID" value="Pp3c12_12000V3.1"/>
    <property type="gene ID" value="Pp3c12_12000"/>
</dbReference>
<dbReference type="InterPro" id="IPR010730">
    <property type="entry name" value="HET"/>
</dbReference>
<gene>
    <name evidence="4" type="primary">LOC112289764</name>
    <name evidence="3" type="ORF">PHYPA_016166</name>
</gene>
<reference evidence="3 5" key="2">
    <citation type="journal article" date="2018" name="Plant J.">
        <title>The Physcomitrella patens chromosome-scale assembly reveals moss genome structure and evolution.</title>
        <authorList>
            <person name="Lang D."/>
            <person name="Ullrich K.K."/>
            <person name="Murat F."/>
            <person name="Fuchs J."/>
            <person name="Jenkins J."/>
            <person name="Haas F.B."/>
            <person name="Piednoel M."/>
            <person name="Gundlach H."/>
            <person name="Van Bel M."/>
            <person name="Meyberg R."/>
            <person name="Vives C."/>
            <person name="Morata J."/>
            <person name="Symeonidi A."/>
            <person name="Hiss M."/>
            <person name="Muchero W."/>
            <person name="Kamisugi Y."/>
            <person name="Saleh O."/>
            <person name="Blanc G."/>
            <person name="Decker E.L."/>
            <person name="van Gessel N."/>
            <person name="Grimwood J."/>
            <person name="Hayes R.D."/>
            <person name="Graham S.W."/>
            <person name="Gunter L.E."/>
            <person name="McDaniel S.F."/>
            <person name="Hoernstein S.N.W."/>
            <person name="Larsson A."/>
            <person name="Li F.W."/>
            <person name="Perroud P.F."/>
            <person name="Phillips J."/>
            <person name="Ranjan P."/>
            <person name="Rokshar D.S."/>
            <person name="Rothfels C.J."/>
            <person name="Schneider L."/>
            <person name="Shu S."/>
            <person name="Stevenson D.W."/>
            <person name="Thummler F."/>
            <person name="Tillich M."/>
            <person name="Villarreal Aguilar J.C."/>
            <person name="Widiez T."/>
            <person name="Wong G.K."/>
            <person name="Wymore A."/>
            <person name="Zhang Y."/>
            <person name="Zimmer A.D."/>
            <person name="Quatrano R.S."/>
            <person name="Mayer K.F.X."/>
            <person name="Goodstein D."/>
            <person name="Casacuberta J.M."/>
            <person name="Vandepoele K."/>
            <person name="Reski R."/>
            <person name="Cuming A.C."/>
            <person name="Tuskan G.A."/>
            <person name="Maumus F."/>
            <person name="Salse J."/>
            <person name="Schmutz J."/>
            <person name="Rensing S.A."/>
        </authorList>
    </citation>
    <scope>NUCLEOTIDE SEQUENCE [LARGE SCALE GENOMIC DNA]</scope>
    <source>
        <strain evidence="4 5">cv. Gransden 2004</strain>
    </source>
</reference>